<dbReference type="SUPFAM" id="SSF57667">
    <property type="entry name" value="beta-beta-alpha zinc fingers"/>
    <property type="match status" value="1"/>
</dbReference>
<dbReference type="SMART" id="SM00355">
    <property type="entry name" value="ZnF_C2H2"/>
    <property type="match status" value="2"/>
</dbReference>
<evidence type="ECO:0000313" key="9">
    <source>
        <dbReference type="EMBL" id="KAF9451817.1"/>
    </source>
</evidence>
<keyword evidence="4 7" id="KW-0863">Zinc-finger</keyword>
<evidence type="ECO:0000259" key="8">
    <source>
        <dbReference type="PROSITE" id="PS50157"/>
    </source>
</evidence>
<dbReference type="Proteomes" id="UP000807342">
    <property type="component" value="Unassembled WGS sequence"/>
</dbReference>
<evidence type="ECO:0000256" key="3">
    <source>
        <dbReference type="ARBA" id="ARBA00022737"/>
    </source>
</evidence>
<keyword evidence="5" id="KW-0862">Zinc</keyword>
<keyword evidence="3" id="KW-0677">Repeat</keyword>
<comment type="subcellular location">
    <subcellularLocation>
        <location evidence="1">Nucleus</location>
    </subcellularLocation>
</comment>
<dbReference type="Gene3D" id="3.30.160.60">
    <property type="entry name" value="Classic Zinc Finger"/>
    <property type="match status" value="1"/>
</dbReference>
<evidence type="ECO:0000256" key="6">
    <source>
        <dbReference type="ARBA" id="ARBA00023242"/>
    </source>
</evidence>
<dbReference type="PROSITE" id="PS00028">
    <property type="entry name" value="ZINC_FINGER_C2H2_1"/>
    <property type="match status" value="1"/>
</dbReference>
<evidence type="ECO:0000256" key="2">
    <source>
        <dbReference type="ARBA" id="ARBA00022723"/>
    </source>
</evidence>
<dbReference type="OrthoDB" id="654211at2759"/>
<evidence type="ECO:0000256" key="5">
    <source>
        <dbReference type="ARBA" id="ARBA00022833"/>
    </source>
</evidence>
<evidence type="ECO:0000256" key="4">
    <source>
        <dbReference type="ARBA" id="ARBA00022771"/>
    </source>
</evidence>
<comment type="caution">
    <text evidence="9">The sequence shown here is derived from an EMBL/GenBank/DDBJ whole genome shotgun (WGS) entry which is preliminary data.</text>
</comment>
<dbReference type="PANTHER" id="PTHR24394">
    <property type="entry name" value="ZINC FINGER PROTEIN"/>
    <property type="match status" value="1"/>
</dbReference>
<dbReference type="InterPro" id="IPR036236">
    <property type="entry name" value="Znf_C2H2_sf"/>
</dbReference>
<evidence type="ECO:0000256" key="1">
    <source>
        <dbReference type="ARBA" id="ARBA00004123"/>
    </source>
</evidence>
<sequence>MHSTHRDASIDSLRRNPTDGAYHCPRCDAPFTRRSNLRRHYHIHTRNMVHKCQSCSQVFAKSEELQSHSLQCSSTSAWDQQTDRMIQAMTQYTQDTGIQHNIEFAGGLGIVGTPIHEHPPAITDDFIHVDLFQQTDPMKAHEQPVQDFQDFFSSISSALSEGSLSPSTSSEITSASNISFPFPYTTHRSGSSSSNVSWYSSLSNSADLSSQGSPSIESTLYPTGPYLVSPGERADSIARWNKYNLLASSTDKSVPADKPMFTRKQVEDMLDTVGNCFLNTIDAILQRTQAADLPLGQEISELQTLTGSHGGPPLSVEARRMILVETVPRLMASLQTLREDTFGANQHSIPP</sequence>
<keyword evidence="6" id="KW-0539">Nucleus</keyword>
<dbReference type="GO" id="GO:0005634">
    <property type="term" value="C:nucleus"/>
    <property type="evidence" value="ECO:0007669"/>
    <property type="project" value="UniProtKB-SubCell"/>
</dbReference>
<dbReference type="PANTHER" id="PTHR24394:SF29">
    <property type="entry name" value="MYONEURIN"/>
    <property type="match status" value="1"/>
</dbReference>
<reference evidence="9" key="1">
    <citation type="submission" date="2020-11" db="EMBL/GenBank/DDBJ databases">
        <authorList>
            <consortium name="DOE Joint Genome Institute"/>
            <person name="Ahrendt S."/>
            <person name="Riley R."/>
            <person name="Andreopoulos W."/>
            <person name="Labutti K."/>
            <person name="Pangilinan J."/>
            <person name="Ruiz-Duenas F.J."/>
            <person name="Barrasa J.M."/>
            <person name="Sanchez-Garcia M."/>
            <person name="Camarero S."/>
            <person name="Miyauchi S."/>
            <person name="Serrano A."/>
            <person name="Linde D."/>
            <person name="Babiker R."/>
            <person name="Drula E."/>
            <person name="Ayuso-Fernandez I."/>
            <person name="Pacheco R."/>
            <person name="Padilla G."/>
            <person name="Ferreira P."/>
            <person name="Barriuso J."/>
            <person name="Kellner H."/>
            <person name="Castanera R."/>
            <person name="Alfaro M."/>
            <person name="Ramirez L."/>
            <person name="Pisabarro A.G."/>
            <person name="Kuo A."/>
            <person name="Tritt A."/>
            <person name="Lipzen A."/>
            <person name="He G."/>
            <person name="Yan M."/>
            <person name="Ng V."/>
            <person name="Cullen D."/>
            <person name="Martin F."/>
            <person name="Rosso M.-N."/>
            <person name="Henrissat B."/>
            <person name="Hibbett D."/>
            <person name="Martinez A.T."/>
            <person name="Grigoriev I.V."/>
        </authorList>
    </citation>
    <scope>NUCLEOTIDE SEQUENCE</scope>
    <source>
        <strain evidence="9">MF-IS2</strain>
    </source>
</reference>
<dbReference type="AlphaFoldDB" id="A0A9P5XI27"/>
<keyword evidence="2" id="KW-0479">Metal-binding</keyword>
<dbReference type="EMBL" id="MU151079">
    <property type="protein sequence ID" value="KAF9451817.1"/>
    <property type="molecule type" value="Genomic_DNA"/>
</dbReference>
<feature type="domain" description="C2H2-type" evidence="8">
    <location>
        <begin position="22"/>
        <end position="49"/>
    </location>
</feature>
<dbReference type="GO" id="GO:0008270">
    <property type="term" value="F:zinc ion binding"/>
    <property type="evidence" value="ECO:0007669"/>
    <property type="project" value="UniProtKB-KW"/>
</dbReference>
<name>A0A9P5XI27_9AGAR</name>
<dbReference type="InterPro" id="IPR013087">
    <property type="entry name" value="Znf_C2H2_type"/>
</dbReference>
<keyword evidence="10" id="KW-1185">Reference proteome</keyword>
<proteinExistence type="predicted"/>
<gene>
    <name evidence="9" type="ORF">P691DRAFT_698410</name>
</gene>
<dbReference type="GO" id="GO:0000981">
    <property type="term" value="F:DNA-binding transcription factor activity, RNA polymerase II-specific"/>
    <property type="evidence" value="ECO:0007669"/>
    <property type="project" value="TreeGrafter"/>
</dbReference>
<organism evidence="9 10">
    <name type="scientific">Macrolepiota fuliginosa MF-IS2</name>
    <dbReference type="NCBI Taxonomy" id="1400762"/>
    <lineage>
        <taxon>Eukaryota</taxon>
        <taxon>Fungi</taxon>
        <taxon>Dikarya</taxon>
        <taxon>Basidiomycota</taxon>
        <taxon>Agaricomycotina</taxon>
        <taxon>Agaricomycetes</taxon>
        <taxon>Agaricomycetidae</taxon>
        <taxon>Agaricales</taxon>
        <taxon>Agaricineae</taxon>
        <taxon>Agaricaceae</taxon>
        <taxon>Macrolepiota</taxon>
    </lineage>
</organism>
<protein>
    <recommendedName>
        <fullName evidence="8">C2H2-type domain-containing protein</fullName>
    </recommendedName>
</protein>
<evidence type="ECO:0000313" key="10">
    <source>
        <dbReference type="Proteomes" id="UP000807342"/>
    </source>
</evidence>
<accession>A0A9P5XI27</accession>
<evidence type="ECO:0000256" key="7">
    <source>
        <dbReference type="PROSITE-ProRule" id="PRU00042"/>
    </source>
</evidence>
<dbReference type="PROSITE" id="PS50157">
    <property type="entry name" value="ZINC_FINGER_C2H2_2"/>
    <property type="match status" value="1"/>
</dbReference>
<dbReference type="Pfam" id="PF00096">
    <property type="entry name" value="zf-C2H2"/>
    <property type="match status" value="1"/>
</dbReference>